<dbReference type="Proteomes" id="UP000053647">
    <property type="component" value="Unassembled WGS sequence"/>
</dbReference>
<gene>
    <name evidence="1" type="ORF">PAXINDRAFT_24841</name>
</gene>
<dbReference type="HOGENOM" id="CLU_174460_1_0_1"/>
<proteinExistence type="predicted"/>
<sequence length="53" mass="5839">ETKAFALVSCFTPPRLDLLRKSFSTYFACKYQGEADLTVIPAVSVQLVVSMVP</sequence>
<dbReference type="OrthoDB" id="2669721at2759"/>
<reference evidence="1 2" key="1">
    <citation type="submission" date="2014-06" db="EMBL/GenBank/DDBJ databases">
        <authorList>
            <consortium name="DOE Joint Genome Institute"/>
            <person name="Kuo A."/>
            <person name="Kohler A."/>
            <person name="Nagy L.G."/>
            <person name="Floudas D."/>
            <person name="Copeland A."/>
            <person name="Barry K.W."/>
            <person name="Cichocki N."/>
            <person name="Veneault-Fourrey C."/>
            <person name="LaButti K."/>
            <person name="Lindquist E.A."/>
            <person name="Lipzen A."/>
            <person name="Lundell T."/>
            <person name="Morin E."/>
            <person name="Murat C."/>
            <person name="Sun H."/>
            <person name="Tunlid A."/>
            <person name="Henrissat B."/>
            <person name="Grigoriev I.V."/>
            <person name="Hibbett D.S."/>
            <person name="Martin F."/>
            <person name="Nordberg H.P."/>
            <person name="Cantor M.N."/>
            <person name="Hua S.X."/>
        </authorList>
    </citation>
    <scope>NUCLEOTIDE SEQUENCE [LARGE SCALE GENOMIC DNA]</scope>
    <source>
        <strain evidence="1 2">ATCC 200175</strain>
    </source>
</reference>
<feature type="non-terminal residue" evidence="1">
    <location>
        <position position="53"/>
    </location>
</feature>
<organism evidence="1 2">
    <name type="scientific">Paxillus involutus ATCC 200175</name>
    <dbReference type="NCBI Taxonomy" id="664439"/>
    <lineage>
        <taxon>Eukaryota</taxon>
        <taxon>Fungi</taxon>
        <taxon>Dikarya</taxon>
        <taxon>Basidiomycota</taxon>
        <taxon>Agaricomycotina</taxon>
        <taxon>Agaricomycetes</taxon>
        <taxon>Agaricomycetidae</taxon>
        <taxon>Boletales</taxon>
        <taxon>Paxilineae</taxon>
        <taxon>Paxillaceae</taxon>
        <taxon>Paxillus</taxon>
    </lineage>
</organism>
<protein>
    <submittedName>
        <fullName evidence="1">Uncharacterized protein</fullName>
    </submittedName>
</protein>
<evidence type="ECO:0000313" key="1">
    <source>
        <dbReference type="EMBL" id="KIJ11540.1"/>
    </source>
</evidence>
<dbReference type="AlphaFoldDB" id="A0A0C9T771"/>
<accession>A0A0C9T771</accession>
<keyword evidence="2" id="KW-1185">Reference proteome</keyword>
<evidence type="ECO:0000313" key="2">
    <source>
        <dbReference type="Proteomes" id="UP000053647"/>
    </source>
</evidence>
<dbReference type="EMBL" id="KN819377">
    <property type="protein sequence ID" value="KIJ11540.1"/>
    <property type="molecule type" value="Genomic_DNA"/>
</dbReference>
<reference evidence="2" key="2">
    <citation type="submission" date="2015-01" db="EMBL/GenBank/DDBJ databases">
        <title>Evolutionary Origins and Diversification of the Mycorrhizal Mutualists.</title>
        <authorList>
            <consortium name="DOE Joint Genome Institute"/>
            <consortium name="Mycorrhizal Genomics Consortium"/>
            <person name="Kohler A."/>
            <person name="Kuo A."/>
            <person name="Nagy L.G."/>
            <person name="Floudas D."/>
            <person name="Copeland A."/>
            <person name="Barry K.W."/>
            <person name="Cichocki N."/>
            <person name="Veneault-Fourrey C."/>
            <person name="LaButti K."/>
            <person name="Lindquist E.A."/>
            <person name="Lipzen A."/>
            <person name="Lundell T."/>
            <person name="Morin E."/>
            <person name="Murat C."/>
            <person name="Riley R."/>
            <person name="Ohm R."/>
            <person name="Sun H."/>
            <person name="Tunlid A."/>
            <person name="Henrissat B."/>
            <person name="Grigoriev I.V."/>
            <person name="Hibbett D.S."/>
            <person name="Martin F."/>
        </authorList>
    </citation>
    <scope>NUCLEOTIDE SEQUENCE [LARGE SCALE GENOMIC DNA]</scope>
    <source>
        <strain evidence="2">ATCC 200175</strain>
    </source>
</reference>
<feature type="non-terminal residue" evidence="1">
    <location>
        <position position="1"/>
    </location>
</feature>
<name>A0A0C9T771_PAXIN</name>